<dbReference type="InterPro" id="IPR036396">
    <property type="entry name" value="Cyt_P450_sf"/>
</dbReference>
<evidence type="ECO:0000256" key="5">
    <source>
        <dbReference type="ARBA" id="ARBA00023004"/>
    </source>
</evidence>
<dbReference type="GO" id="GO:0004508">
    <property type="term" value="F:steroid 17-alpha-monooxygenase activity"/>
    <property type="evidence" value="ECO:0007669"/>
    <property type="project" value="TreeGrafter"/>
</dbReference>
<dbReference type="Proteomes" id="UP000192578">
    <property type="component" value="Unassembled WGS sequence"/>
</dbReference>
<keyword evidence="5" id="KW-0408">Iron</keyword>
<gene>
    <name evidence="7" type="ORF">BV898_17309</name>
</gene>
<dbReference type="GO" id="GO:0042448">
    <property type="term" value="P:progesterone metabolic process"/>
    <property type="evidence" value="ECO:0007669"/>
    <property type="project" value="TreeGrafter"/>
</dbReference>
<dbReference type="EMBL" id="MTYJ01000290">
    <property type="protein sequence ID" value="OWA52867.1"/>
    <property type="molecule type" value="Genomic_DNA"/>
</dbReference>
<evidence type="ECO:0000256" key="1">
    <source>
        <dbReference type="ARBA" id="ARBA00010617"/>
    </source>
</evidence>
<dbReference type="PANTHER" id="PTHR24289:SF1">
    <property type="entry name" value="STEROID 17-ALPHA-HYDROXYLASE_17,20 LYASE"/>
    <property type="match status" value="1"/>
</dbReference>
<dbReference type="GO" id="GO:0020037">
    <property type="term" value="F:heme binding"/>
    <property type="evidence" value="ECO:0007669"/>
    <property type="project" value="InterPro"/>
</dbReference>
<dbReference type="PANTHER" id="PTHR24289">
    <property type="entry name" value="STEROID 17-ALPHA-HYDROXYLASE/17,20 LYASE"/>
    <property type="match status" value="1"/>
</dbReference>
<keyword evidence="6" id="KW-0503">Monooxygenase</keyword>
<evidence type="ECO:0000256" key="3">
    <source>
        <dbReference type="ARBA" id="ARBA00022723"/>
    </source>
</evidence>
<name>A0A9X6RMG2_HYPEX</name>
<keyword evidence="2" id="KW-0349">Heme</keyword>
<dbReference type="GO" id="GO:0005506">
    <property type="term" value="F:iron ion binding"/>
    <property type="evidence" value="ECO:0007669"/>
    <property type="project" value="InterPro"/>
</dbReference>
<evidence type="ECO:0000256" key="4">
    <source>
        <dbReference type="ARBA" id="ARBA00023002"/>
    </source>
</evidence>
<dbReference type="InterPro" id="IPR001128">
    <property type="entry name" value="Cyt_P450"/>
</dbReference>
<dbReference type="OrthoDB" id="1055148at2759"/>
<keyword evidence="3" id="KW-0479">Metal-binding</keyword>
<evidence type="ECO:0000313" key="8">
    <source>
        <dbReference type="Proteomes" id="UP000192578"/>
    </source>
</evidence>
<evidence type="ECO:0000313" key="7">
    <source>
        <dbReference type="EMBL" id="OWA52867.1"/>
    </source>
</evidence>
<dbReference type="AlphaFoldDB" id="A0A9X6RMG2"/>
<evidence type="ECO:0000256" key="2">
    <source>
        <dbReference type="ARBA" id="ARBA00022617"/>
    </source>
</evidence>
<sequence length="138" mass="15907">MHCRIEAYHFQINFEKYRSSIQTILSIVKKIAGKYWLEETIIVEVDGICELLQNTNGNSFNPKVQLTDSVSNVICALMFGKRFELTDPKFSRLTNLIGQNVSIIKLDSVVTTAPFLLWFPNMIRKQIFTARRNLTAFT</sequence>
<keyword evidence="4" id="KW-0560">Oxidoreductase</keyword>
<comment type="similarity">
    <text evidence="1">Belongs to the cytochrome P450 family.</text>
</comment>
<dbReference type="GO" id="GO:0042446">
    <property type="term" value="P:hormone biosynthetic process"/>
    <property type="evidence" value="ECO:0007669"/>
    <property type="project" value="TreeGrafter"/>
</dbReference>
<reference evidence="8" key="1">
    <citation type="submission" date="2017-01" db="EMBL/GenBank/DDBJ databases">
        <title>Comparative genomics of anhydrobiosis in the tardigrade Hypsibius dujardini.</title>
        <authorList>
            <person name="Yoshida Y."/>
            <person name="Koutsovoulos G."/>
            <person name="Laetsch D."/>
            <person name="Stevens L."/>
            <person name="Kumar S."/>
            <person name="Horikawa D."/>
            <person name="Ishino K."/>
            <person name="Komine S."/>
            <person name="Tomita M."/>
            <person name="Blaxter M."/>
            <person name="Arakawa K."/>
        </authorList>
    </citation>
    <scope>NUCLEOTIDE SEQUENCE [LARGE SCALE GENOMIC DNA]</scope>
    <source>
        <strain evidence="8">Z151</strain>
    </source>
</reference>
<proteinExistence type="inferred from homology"/>
<keyword evidence="8" id="KW-1185">Reference proteome</keyword>
<protein>
    <submittedName>
        <fullName evidence="7">Uncharacterized protein</fullName>
    </submittedName>
</protein>
<dbReference type="Pfam" id="PF00067">
    <property type="entry name" value="p450"/>
    <property type="match status" value="1"/>
</dbReference>
<comment type="caution">
    <text evidence="7">The sequence shown here is derived from an EMBL/GenBank/DDBJ whole genome shotgun (WGS) entry which is preliminary data.</text>
</comment>
<organism evidence="7 8">
    <name type="scientific">Hypsibius exemplaris</name>
    <name type="common">Freshwater tardigrade</name>
    <dbReference type="NCBI Taxonomy" id="2072580"/>
    <lineage>
        <taxon>Eukaryota</taxon>
        <taxon>Metazoa</taxon>
        <taxon>Ecdysozoa</taxon>
        <taxon>Tardigrada</taxon>
        <taxon>Eutardigrada</taxon>
        <taxon>Parachela</taxon>
        <taxon>Hypsibioidea</taxon>
        <taxon>Hypsibiidae</taxon>
        <taxon>Hypsibius</taxon>
    </lineage>
</organism>
<accession>A0A9X6RMG2</accession>
<dbReference type="Gene3D" id="1.10.630.10">
    <property type="entry name" value="Cytochrome P450"/>
    <property type="match status" value="1"/>
</dbReference>
<dbReference type="SUPFAM" id="SSF48264">
    <property type="entry name" value="Cytochrome P450"/>
    <property type="match status" value="1"/>
</dbReference>
<evidence type="ECO:0000256" key="6">
    <source>
        <dbReference type="ARBA" id="ARBA00023033"/>
    </source>
</evidence>